<sequence>VMGLSHCFYEIGGANGCLVVVAPLSNAVFGGSYYHVI</sequence>
<proteinExistence type="predicted"/>
<protein>
    <submittedName>
        <fullName evidence="1">Uncharacterized protein</fullName>
    </submittedName>
</protein>
<keyword evidence="2" id="KW-1185">Reference proteome</keyword>
<dbReference type="AlphaFoldDB" id="A0A392RDY8"/>
<feature type="non-terminal residue" evidence="1">
    <location>
        <position position="1"/>
    </location>
</feature>
<evidence type="ECO:0000313" key="1">
    <source>
        <dbReference type="EMBL" id="MCI33990.1"/>
    </source>
</evidence>
<accession>A0A392RDY8</accession>
<reference evidence="1 2" key="1">
    <citation type="journal article" date="2018" name="Front. Plant Sci.">
        <title>Red Clover (Trifolium pratense) and Zigzag Clover (T. medium) - A Picture of Genomic Similarities and Differences.</title>
        <authorList>
            <person name="Dluhosova J."/>
            <person name="Istvanek J."/>
            <person name="Nedelnik J."/>
            <person name="Repkova J."/>
        </authorList>
    </citation>
    <scope>NUCLEOTIDE SEQUENCE [LARGE SCALE GENOMIC DNA]</scope>
    <source>
        <strain evidence="2">cv. 10/8</strain>
        <tissue evidence="1">Leaf</tissue>
    </source>
</reference>
<evidence type="ECO:0000313" key="2">
    <source>
        <dbReference type="Proteomes" id="UP000265520"/>
    </source>
</evidence>
<dbReference type="EMBL" id="LXQA010209139">
    <property type="protein sequence ID" value="MCI33990.1"/>
    <property type="molecule type" value="Genomic_DNA"/>
</dbReference>
<name>A0A392RDY8_9FABA</name>
<dbReference type="Proteomes" id="UP000265520">
    <property type="component" value="Unassembled WGS sequence"/>
</dbReference>
<comment type="caution">
    <text evidence="1">The sequence shown here is derived from an EMBL/GenBank/DDBJ whole genome shotgun (WGS) entry which is preliminary data.</text>
</comment>
<organism evidence="1 2">
    <name type="scientific">Trifolium medium</name>
    <dbReference type="NCBI Taxonomy" id="97028"/>
    <lineage>
        <taxon>Eukaryota</taxon>
        <taxon>Viridiplantae</taxon>
        <taxon>Streptophyta</taxon>
        <taxon>Embryophyta</taxon>
        <taxon>Tracheophyta</taxon>
        <taxon>Spermatophyta</taxon>
        <taxon>Magnoliopsida</taxon>
        <taxon>eudicotyledons</taxon>
        <taxon>Gunneridae</taxon>
        <taxon>Pentapetalae</taxon>
        <taxon>rosids</taxon>
        <taxon>fabids</taxon>
        <taxon>Fabales</taxon>
        <taxon>Fabaceae</taxon>
        <taxon>Papilionoideae</taxon>
        <taxon>50 kb inversion clade</taxon>
        <taxon>NPAAA clade</taxon>
        <taxon>Hologalegina</taxon>
        <taxon>IRL clade</taxon>
        <taxon>Trifolieae</taxon>
        <taxon>Trifolium</taxon>
    </lineage>
</organism>